<name>A0AAE0ZK05_9GAST</name>
<gene>
    <name evidence="1" type="ORF">RRG08_038682</name>
</gene>
<dbReference type="EMBL" id="JAWDGP010003865">
    <property type="protein sequence ID" value="KAK3770171.1"/>
    <property type="molecule type" value="Genomic_DNA"/>
</dbReference>
<dbReference type="Proteomes" id="UP001283361">
    <property type="component" value="Unassembled WGS sequence"/>
</dbReference>
<evidence type="ECO:0000313" key="2">
    <source>
        <dbReference type="Proteomes" id="UP001283361"/>
    </source>
</evidence>
<proteinExistence type="predicted"/>
<organism evidence="1 2">
    <name type="scientific">Elysia crispata</name>
    <name type="common">lettuce slug</name>
    <dbReference type="NCBI Taxonomy" id="231223"/>
    <lineage>
        <taxon>Eukaryota</taxon>
        <taxon>Metazoa</taxon>
        <taxon>Spiralia</taxon>
        <taxon>Lophotrochozoa</taxon>
        <taxon>Mollusca</taxon>
        <taxon>Gastropoda</taxon>
        <taxon>Heterobranchia</taxon>
        <taxon>Euthyneura</taxon>
        <taxon>Panpulmonata</taxon>
        <taxon>Sacoglossa</taxon>
        <taxon>Placobranchoidea</taxon>
        <taxon>Plakobranchidae</taxon>
        <taxon>Elysia</taxon>
    </lineage>
</organism>
<sequence>MALDQREPTQISETRALDYALTCLYPLRPQFSLPNEFVFSTLTFAIESVLGSCPPIEEVISDHCPPVFVLSLALYTPARSLPVTIVLRSRQSVASWLTLSGPRGLGLSQLPTLTERCPRARPGQTEMPLGGIVCSHLTFVAAKGGRRGSGAVEDEEGRNEEI</sequence>
<protein>
    <submittedName>
        <fullName evidence="1">Uncharacterized protein</fullName>
    </submittedName>
</protein>
<keyword evidence="2" id="KW-1185">Reference proteome</keyword>
<reference evidence="1" key="1">
    <citation type="journal article" date="2023" name="G3 (Bethesda)">
        <title>A reference genome for the long-term kleptoplast-retaining sea slug Elysia crispata morphotype clarki.</title>
        <authorList>
            <person name="Eastman K.E."/>
            <person name="Pendleton A.L."/>
            <person name="Shaikh M.A."/>
            <person name="Suttiyut T."/>
            <person name="Ogas R."/>
            <person name="Tomko P."/>
            <person name="Gavelis G."/>
            <person name="Widhalm J.R."/>
            <person name="Wisecaver J.H."/>
        </authorList>
    </citation>
    <scope>NUCLEOTIDE SEQUENCE</scope>
    <source>
        <strain evidence="1">ECLA1</strain>
    </source>
</reference>
<evidence type="ECO:0000313" key="1">
    <source>
        <dbReference type="EMBL" id="KAK3770171.1"/>
    </source>
</evidence>
<comment type="caution">
    <text evidence="1">The sequence shown here is derived from an EMBL/GenBank/DDBJ whole genome shotgun (WGS) entry which is preliminary data.</text>
</comment>
<dbReference type="AlphaFoldDB" id="A0AAE0ZK05"/>
<accession>A0AAE0ZK05</accession>